<name>A0A7M2WT73_9BACT</name>
<keyword evidence="2" id="KW-0004">4Fe-4S</keyword>
<dbReference type="PANTHER" id="PTHR43273">
    <property type="entry name" value="ANAEROBIC SULFATASE-MATURATING ENZYME HOMOLOG ASLB-RELATED"/>
    <property type="match status" value="1"/>
</dbReference>
<dbReference type="InterPro" id="IPR034491">
    <property type="entry name" value="Anaerob_Ser_sulfatase-maturase"/>
</dbReference>
<dbReference type="CDD" id="cd21120">
    <property type="entry name" value="SPASM_anSME"/>
    <property type="match status" value="1"/>
</dbReference>
<keyword evidence="5" id="KW-0408">Iron</keyword>
<dbReference type="InterPro" id="IPR013785">
    <property type="entry name" value="Aldolase_TIM"/>
</dbReference>
<dbReference type="GO" id="GO:0051539">
    <property type="term" value="F:4 iron, 4 sulfur cluster binding"/>
    <property type="evidence" value="ECO:0007669"/>
    <property type="project" value="UniProtKB-KW"/>
</dbReference>
<evidence type="ECO:0000259" key="8">
    <source>
        <dbReference type="PROSITE" id="PS51918"/>
    </source>
</evidence>
<dbReference type="NCBIfam" id="NF010308">
    <property type="entry name" value="PRK13745.1"/>
    <property type="match status" value="1"/>
</dbReference>
<dbReference type="SFLD" id="SFLDS00029">
    <property type="entry name" value="Radical_SAM"/>
    <property type="match status" value="1"/>
</dbReference>
<dbReference type="Pfam" id="PF04055">
    <property type="entry name" value="Radical_SAM"/>
    <property type="match status" value="1"/>
</dbReference>
<dbReference type="InterPro" id="IPR007197">
    <property type="entry name" value="rSAM"/>
</dbReference>
<dbReference type="NCBIfam" id="TIGR04085">
    <property type="entry name" value="rSAM_more_4Fe4S"/>
    <property type="match status" value="1"/>
</dbReference>
<evidence type="ECO:0000256" key="6">
    <source>
        <dbReference type="ARBA" id="ARBA00023014"/>
    </source>
</evidence>
<dbReference type="NCBIfam" id="TIGR03942">
    <property type="entry name" value="sulfatase_rSAM"/>
    <property type="match status" value="1"/>
</dbReference>
<dbReference type="EMBL" id="CP063458">
    <property type="protein sequence ID" value="QOV88708.1"/>
    <property type="molecule type" value="Genomic_DNA"/>
</dbReference>
<keyword evidence="4" id="KW-0479">Metal-binding</keyword>
<evidence type="ECO:0000256" key="2">
    <source>
        <dbReference type="ARBA" id="ARBA00022485"/>
    </source>
</evidence>
<protein>
    <submittedName>
        <fullName evidence="9">Anaerobic sulfatase maturase</fullName>
    </submittedName>
</protein>
<comment type="cofactor">
    <cofactor evidence="1">
        <name>[4Fe-4S] cluster</name>
        <dbReference type="ChEBI" id="CHEBI:49883"/>
    </cofactor>
</comment>
<evidence type="ECO:0000256" key="5">
    <source>
        <dbReference type="ARBA" id="ARBA00023004"/>
    </source>
</evidence>
<evidence type="ECO:0000256" key="1">
    <source>
        <dbReference type="ARBA" id="ARBA00001966"/>
    </source>
</evidence>
<dbReference type="InterPro" id="IPR023885">
    <property type="entry name" value="4Fe4S-binding_SPASM_dom"/>
</dbReference>
<dbReference type="PROSITE" id="PS51918">
    <property type="entry name" value="RADICAL_SAM"/>
    <property type="match status" value="1"/>
</dbReference>
<dbReference type="SFLD" id="SFLDG01384">
    <property type="entry name" value="thioether_bond_formation_requi"/>
    <property type="match status" value="1"/>
</dbReference>
<dbReference type="Proteomes" id="UP000593765">
    <property type="component" value="Chromosome"/>
</dbReference>
<dbReference type="Pfam" id="PF13186">
    <property type="entry name" value="SPASM"/>
    <property type="match status" value="1"/>
</dbReference>
<keyword evidence="3" id="KW-0949">S-adenosyl-L-methionine</keyword>
<dbReference type="AlphaFoldDB" id="A0A7M2WT73"/>
<evidence type="ECO:0000313" key="10">
    <source>
        <dbReference type="Proteomes" id="UP000593765"/>
    </source>
</evidence>
<dbReference type="SFLD" id="SFLDG01386">
    <property type="entry name" value="main_SPASM_domain-containing"/>
    <property type="match status" value="1"/>
</dbReference>
<dbReference type="SFLD" id="SFLDG01072">
    <property type="entry name" value="dehydrogenase_like"/>
    <property type="match status" value="1"/>
</dbReference>
<dbReference type="InterPro" id="IPR058240">
    <property type="entry name" value="rSAM_sf"/>
</dbReference>
<keyword evidence="6" id="KW-0411">Iron-sulfur</keyword>
<evidence type="ECO:0000256" key="3">
    <source>
        <dbReference type="ARBA" id="ARBA00022691"/>
    </source>
</evidence>
<dbReference type="RefSeq" id="WP_206291709.1">
    <property type="nucleotide sequence ID" value="NZ_CP063458.1"/>
</dbReference>
<reference evidence="9 10" key="1">
    <citation type="submission" date="2020-10" db="EMBL/GenBank/DDBJ databases">
        <title>Wide distribution of Phycisphaera-like planctomycetes from WD2101 soil group in peatlands and genome analysis of the first cultivated representative.</title>
        <authorList>
            <person name="Dedysh S.N."/>
            <person name="Beletsky A.V."/>
            <person name="Ivanova A."/>
            <person name="Kulichevskaya I.S."/>
            <person name="Suzina N.E."/>
            <person name="Philippov D.A."/>
            <person name="Rakitin A.L."/>
            <person name="Mardanov A.V."/>
            <person name="Ravin N.V."/>
        </authorList>
    </citation>
    <scope>NUCLEOTIDE SEQUENCE [LARGE SCALE GENOMIC DNA]</scope>
    <source>
        <strain evidence="9 10">M1803</strain>
    </source>
</reference>
<dbReference type="SUPFAM" id="SSF102114">
    <property type="entry name" value="Radical SAM enzymes"/>
    <property type="match status" value="1"/>
</dbReference>
<dbReference type="GO" id="GO:0016491">
    <property type="term" value="F:oxidoreductase activity"/>
    <property type="evidence" value="ECO:0007669"/>
    <property type="project" value="InterPro"/>
</dbReference>
<organism evidence="9 10">
    <name type="scientific">Humisphaera borealis</name>
    <dbReference type="NCBI Taxonomy" id="2807512"/>
    <lineage>
        <taxon>Bacteria</taxon>
        <taxon>Pseudomonadati</taxon>
        <taxon>Planctomycetota</taxon>
        <taxon>Phycisphaerae</taxon>
        <taxon>Tepidisphaerales</taxon>
        <taxon>Tepidisphaeraceae</taxon>
        <taxon>Humisphaera</taxon>
    </lineage>
</organism>
<dbReference type="SFLD" id="SFLDG01067">
    <property type="entry name" value="SPASM/twitch_domain_containing"/>
    <property type="match status" value="1"/>
</dbReference>
<dbReference type="InterPro" id="IPR023867">
    <property type="entry name" value="Sulphatase_maturase_rSAM"/>
</dbReference>
<dbReference type="KEGG" id="hbs:IPV69_21125"/>
<sequence length="430" mass="48791">MNLRVVPELSPVQAGASNGPTRVPSFHILTKPIGPICNLNCTYCFYLEKERLYPDQARWRMPDDVLEAYIRQYIDGQNVPEISFAWQGGEPTLLGVDFFRKAVALQRKYAGGKKIHNALQTNGTLLDDEWCQFLSEEDFLVGLSVDGPREMNDRYRVDKQGRDTFDDVMRGLSFLRKHATAFNTLTVVSRSNGDHPLEVYRFLKSIGSVVHQYIPLVERPADADAKRQNLDLAAPPILDGRTESPAVTDWSVRPLQYGQFLSAIFDEWVRNDVGETFVQLFDVMLGIWCGLPSSLCVFSEKCGVALAVEHNGDLYSCDHYVYPQYKLGNVLSQTLADMVASPQQRKFGGDKADTLPQYCRQCEVRFACNGECPKHRFMTTPDGQAGLNYLCAGYKHFFNHIDPLMRTMARLLQDEQPPARIMEILRLQTR</sequence>
<proteinExistence type="inferred from homology"/>
<feature type="domain" description="Radical SAM core" evidence="8">
    <location>
        <begin position="20"/>
        <end position="254"/>
    </location>
</feature>
<keyword evidence="10" id="KW-1185">Reference proteome</keyword>
<evidence type="ECO:0000256" key="4">
    <source>
        <dbReference type="ARBA" id="ARBA00022723"/>
    </source>
</evidence>
<evidence type="ECO:0000313" key="9">
    <source>
        <dbReference type="EMBL" id="QOV88708.1"/>
    </source>
</evidence>
<dbReference type="CDD" id="cd01335">
    <property type="entry name" value="Radical_SAM"/>
    <property type="match status" value="1"/>
</dbReference>
<dbReference type="Gene3D" id="3.20.20.70">
    <property type="entry name" value="Aldolase class I"/>
    <property type="match status" value="1"/>
</dbReference>
<dbReference type="InterPro" id="IPR047207">
    <property type="entry name" value="SPASM_anSME"/>
</dbReference>
<dbReference type="PANTHER" id="PTHR43273:SF3">
    <property type="entry name" value="ANAEROBIC SULFATASE-MATURATING ENZYME HOMOLOG ASLB-RELATED"/>
    <property type="match status" value="1"/>
</dbReference>
<dbReference type="SFLD" id="SFLDF00285">
    <property type="entry name" value="anaerobic_Ser-type_sulfatase-m"/>
    <property type="match status" value="1"/>
</dbReference>
<gene>
    <name evidence="9" type="ORF">IPV69_21125</name>
</gene>
<evidence type="ECO:0000256" key="7">
    <source>
        <dbReference type="ARBA" id="ARBA00023601"/>
    </source>
</evidence>
<comment type="similarity">
    <text evidence="7">Belongs to the radical SAM superfamily. Anaerobic sulfatase-maturating enzyme family.</text>
</comment>
<accession>A0A7M2WT73</accession>
<dbReference type="GO" id="GO:0046872">
    <property type="term" value="F:metal ion binding"/>
    <property type="evidence" value="ECO:0007669"/>
    <property type="project" value="UniProtKB-KW"/>
</dbReference>